<dbReference type="EMBL" id="BAABUK010000003">
    <property type="protein sequence ID" value="GAA5807770.1"/>
    <property type="molecule type" value="Genomic_DNA"/>
</dbReference>
<keyword evidence="11" id="KW-1185">Reference proteome</keyword>
<evidence type="ECO:0000256" key="4">
    <source>
        <dbReference type="ARBA" id="ARBA00022692"/>
    </source>
</evidence>
<dbReference type="PANTHER" id="PTHR13116">
    <property type="entry name" value="ER MEMBRANE PROTEIN COMPLEX SUBUNIT 3"/>
    <property type="match status" value="1"/>
</dbReference>
<evidence type="ECO:0000256" key="3">
    <source>
        <dbReference type="ARBA" id="ARBA00020822"/>
    </source>
</evidence>
<evidence type="ECO:0000256" key="2">
    <source>
        <dbReference type="ARBA" id="ARBA00005376"/>
    </source>
</evidence>
<gene>
    <name evidence="10" type="ORF">MFLAVUS_001149</name>
</gene>
<dbReference type="InterPro" id="IPR008568">
    <property type="entry name" value="EMC3"/>
</dbReference>
<evidence type="ECO:0000256" key="5">
    <source>
        <dbReference type="ARBA" id="ARBA00022989"/>
    </source>
</evidence>
<accession>A0ABP9YLP8</accession>
<organism evidence="10 11">
    <name type="scientific">Mucor flavus</name>
    <dbReference type="NCBI Taxonomy" id="439312"/>
    <lineage>
        <taxon>Eukaryota</taxon>
        <taxon>Fungi</taxon>
        <taxon>Fungi incertae sedis</taxon>
        <taxon>Mucoromycota</taxon>
        <taxon>Mucoromycotina</taxon>
        <taxon>Mucoromycetes</taxon>
        <taxon>Mucorales</taxon>
        <taxon>Mucorineae</taxon>
        <taxon>Mucoraceae</taxon>
        <taxon>Mucor</taxon>
    </lineage>
</organism>
<evidence type="ECO:0000256" key="1">
    <source>
        <dbReference type="ARBA" id="ARBA00004141"/>
    </source>
</evidence>
<dbReference type="InterPro" id="IPR002809">
    <property type="entry name" value="EMC3/TMCO1"/>
</dbReference>
<feature type="transmembrane region" description="Helical" evidence="9">
    <location>
        <begin position="180"/>
        <end position="198"/>
    </location>
</feature>
<evidence type="ECO:0000313" key="10">
    <source>
        <dbReference type="EMBL" id="GAA5807770.1"/>
    </source>
</evidence>
<sequence>MADSQRMILDPAIRDWVLIPIMIVMVLVGVLRHHITMLITGAPKAPQLKAIRESSKALLRGMRLRTVGNNIPQHAFATRKAYLADAFEKGKYLKNPDANKEGSSPANPMADPDMMEGMMEGMKKQLMNMVPQMVIMGWINFFFQGFIVIKLPFPLTPRFKQMLQSGVDTRDMDVTWVSSLSWYFLNLFGLGSVFSLILGDNNAAGVDMTAMGSMPGMMPGAMPGAQPGQPQDFNKLFLAEKENVMITPHVWDLEDVEERLLKKYGKTVATSKKIEGKKLVSPARETTVRDKIKAAQKGGSKRR</sequence>
<feature type="transmembrane region" description="Helical" evidence="9">
    <location>
        <begin position="12"/>
        <end position="31"/>
    </location>
</feature>
<keyword evidence="5 9" id="KW-1133">Transmembrane helix</keyword>
<comment type="similarity">
    <text evidence="2 7">Belongs to the EMC3 family.</text>
</comment>
<evidence type="ECO:0000313" key="11">
    <source>
        <dbReference type="Proteomes" id="UP001473302"/>
    </source>
</evidence>
<dbReference type="Proteomes" id="UP001473302">
    <property type="component" value="Unassembled WGS sequence"/>
</dbReference>
<reference evidence="10 11" key="1">
    <citation type="submission" date="2024-04" db="EMBL/GenBank/DDBJ databases">
        <title>genome sequences of Mucor flavus KT1a and Helicostylum pulchrum KT1b strains isolated from the surface of a dry-aged beef.</title>
        <authorList>
            <person name="Toyotome T."/>
            <person name="Hosono M."/>
            <person name="Torimaru M."/>
            <person name="Fukuda K."/>
            <person name="Mikami N."/>
        </authorList>
    </citation>
    <scope>NUCLEOTIDE SEQUENCE [LARGE SCALE GENOMIC DNA]</scope>
    <source>
        <strain evidence="10 11">KT1a</strain>
    </source>
</reference>
<evidence type="ECO:0000256" key="7">
    <source>
        <dbReference type="PIRNR" id="PIRNR010045"/>
    </source>
</evidence>
<name>A0ABP9YLP8_9FUNG</name>
<comment type="caution">
    <text evidence="10">The sequence shown here is derived from an EMBL/GenBank/DDBJ whole genome shotgun (WGS) entry which is preliminary data.</text>
</comment>
<evidence type="ECO:0000256" key="8">
    <source>
        <dbReference type="SAM" id="MobiDB-lite"/>
    </source>
</evidence>
<dbReference type="SMART" id="SM01415">
    <property type="entry name" value="DUF106"/>
    <property type="match status" value="1"/>
</dbReference>
<comment type="subcellular location">
    <subcellularLocation>
        <location evidence="1">Membrane</location>
        <topology evidence="1">Multi-pass membrane protein</topology>
    </subcellularLocation>
</comment>
<keyword evidence="4 9" id="KW-0812">Transmembrane</keyword>
<feature type="transmembrane region" description="Helical" evidence="9">
    <location>
        <begin position="133"/>
        <end position="153"/>
    </location>
</feature>
<dbReference type="Pfam" id="PF01956">
    <property type="entry name" value="EMC3_TMCO1"/>
    <property type="match status" value="1"/>
</dbReference>
<comment type="function">
    <text evidence="7">The EMC seems to be required for efficient folding of proteins in the endoplasmic reticulum (ER).</text>
</comment>
<evidence type="ECO:0000256" key="9">
    <source>
        <dbReference type="SAM" id="Phobius"/>
    </source>
</evidence>
<dbReference type="PANTHER" id="PTHR13116:SF5">
    <property type="entry name" value="ER MEMBRANE PROTEIN COMPLEX SUBUNIT 3"/>
    <property type="match status" value="1"/>
</dbReference>
<proteinExistence type="inferred from homology"/>
<keyword evidence="6 9" id="KW-0472">Membrane</keyword>
<feature type="region of interest" description="Disordered" evidence="8">
    <location>
        <begin position="275"/>
        <end position="303"/>
    </location>
</feature>
<evidence type="ECO:0000256" key="6">
    <source>
        <dbReference type="ARBA" id="ARBA00023136"/>
    </source>
</evidence>
<protein>
    <recommendedName>
        <fullName evidence="3 7">ER membrane protein complex subunit 3</fullName>
    </recommendedName>
</protein>
<dbReference type="PIRSF" id="PIRSF010045">
    <property type="entry name" value="DUF850_TM_euk"/>
    <property type="match status" value="1"/>
</dbReference>